<feature type="domain" description="YdbS-like PH" evidence="2">
    <location>
        <begin position="73"/>
        <end position="139"/>
    </location>
</feature>
<dbReference type="InterPro" id="IPR018649">
    <property type="entry name" value="SHOCT"/>
</dbReference>
<dbReference type="PANTHER" id="PTHR37938">
    <property type="entry name" value="BLL0215 PROTEIN"/>
    <property type="match status" value="1"/>
</dbReference>
<keyword evidence="1" id="KW-1133">Transmembrane helix</keyword>
<reference evidence="4" key="1">
    <citation type="submission" date="2023-01" db="EMBL/GenBank/DDBJ databases">
        <title>The diversity of Class Acidimicrobiia in South China Sea sediment environments and the proposal of Iamia marina sp. nov., a novel species of the genus Iamia.</title>
        <authorList>
            <person name="He Y."/>
            <person name="Tian X."/>
        </authorList>
    </citation>
    <scope>NUCLEOTIDE SEQUENCE</scope>
    <source>
        <strain evidence="4">DSM 19957</strain>
    </source>
</reference>
<dbReference type="Pfam" id="PF03703">
    <property type="entry name" value="bPH_2"/>
    <property type="match status" value="1"/>
</dbReference>
<proteinExistence type="predicted"/>
<keyword evidence="5" id="KW-1185">Reference proteome</keyword>
<feature type="domain" description="SHOCT" evidence="3">
    <location>
        <begin position="178"/>
        <end position="205"/>
    </location>
</feature>
<dbReference type="PANTHER" id="PTHR37938:SF1">
    <property type="entry name" value="BLL0215 PROTEIN"/>
    <property type="match status" value="1"/>
</dbReference>
<evidence type="ECO:0000313" key="4">
    <source>
        <dbReference type="EMBL" id="WCO65463.1"/>
    </source>
</evidence>
<name>A0AAE9Y6U5_9ACTN</name>
<keyword evidence="1" id="KW-0472">Membrane</keyword>
<dbReference type="AlphaFoldDB" id="A0AAE9Y6U5"/>
<evidence type="ECO:0000259" key="2">
    <source>
        <dbReference type="Pfam" id="PF03703"/>
    </source>
</evidence>
<sequence>MAFPRKLLNDGEDIVLDLRPHWIALARPFLLVVVALVLGVLAAVLEAPAPVLVGALVLILVALVYFGSHALGWSRTMFVLTTDRIISRRGVLTKSGIEIPLERINTVFFNQRLLERMVGAGDLALESASERGTQTFNNVRKPDLVQREIYVQMEANENRKFDRARGGPAASQGLSSVEQVERLHDLLSRGALTQEQFEAERARILGG</sequence>
<dbReference type="EMBL" id="CP116942">
    <property type="protein sequence ID" value="WCO65463.1"/>
    <property type="molecule type" value="Genomic_DNA"/>
</dbReference>
<dbReference type="InterPro" id="IPR005182">
    <property type="entry name" value="YdbS-like_PH"/>
</dbReference>
<evidence type="ECO:0000313" key="5">
    <source>
        <dbReference type="Proteomes" id="UP001216390"/>
    </source>
</evidence>
<organism evidence="4 5">
    <name type="scientific">Iamia majanohamensis</name>
    <dbReference type="NCBI Taxonomy" id="467976"/>
    <lineage>
        <taxon>Bacteria</taxon>
        <taxon>Bacillati</taxon>
        <taxon>Actinomycetota</taxon>
        <taxon>Acidimicrobiia</taxon>
        <taxon>Acidimicrobiales</taxon>
        <taxon>Iamiaceae</taxon>
        <taxon>Iamia</taxon>
    </lineage>
</organism>
<feature type="transmembrane region" description="Helical" evidence="1">
    <location>
        <begin position="21"/>
        <end position="45"/>
    </location>
</feature>
<dbReference type="KEGG" id="ima:PO878_13250"/>
<protein>
    <submittedName>
        <fullName evidence="4">PH domain-containing protein</fullName>
    </submittedName>
</protein>
<evidence type="ECO:0000256" key="1">
    <source>
        <dbReference type="SAM" id="Phobius"/>
    </source>
</evidence>
<dbReference type="Pfam" id="PF09851">
    <property type="entry name" value="SHOCT"/>
    <property type="match status" value="1"/>
</dbReference>
<accession>A0AAE9Y6U5</accession>
<dbReference type="RefSeq" id="WP_272734988.1">
    <property type="nucleotide sequence ID" value="NZ_CP116942.1"/>
</dbReference>
<keyword evidence="1" id="KW-0812">Transmembrane</keyword>
<evidence type="ECO:0000259" key="3">
    <source>
        <dbReference type="Pfam" id="PF09851"/>
    </source>
</evidence>
<gene>
    <name evidence="4" type="ORF">PO878_13250</name>
</gene>
<feature type="transmembrane region" description="Helical" evidence="1">
    <location>
        <begin position="51"/>
        <end position="68"/>
    </location>
</feature>
<dbReference type="Proteomes" id="UP001216390">
    <property type="component" value="Chromosome"/>
</dbReference>